<feature type="transmembrane region" description="Helical" evidence="1">
    <location>
        <begin position="219"/>
        <end position="237"/>
    </location>
</feature>
<keyword evidence="3" id="KW-0378">Hydrolase</keyword>
<dbReference type="GO" id="GO:0008237">
    <property type="term" value="F:metallopeptidase activity"/>
    <property type="evidence" value="ECO:0007669"/>
    <property type="project" value="UniProtKB-KW"/>
</dbReference>
<organism evidence="3 4">
    <name type="scientific">Propioniciclava tarda</name>
    <dbReference type="NCBI Taxonomy" id="433330"/>
    <lineage>
        <taxon>Bacteria</taxon>
        <taxon>Bacillati</taxon>
        <taxon>Actinomycetota</taxon>
        <taxon>Actinomycetes</taxon>
        <taxon>Propionibacteriales</taxon>
        <taxon>Propionibacteriaceae</taxon>
        <taxon>Propioniciclava</taxon>
    </lineage>
</organism>
<dbReference type="InterPro" id="IPR003675">
    <property type="entry name" value="Rce1/LyrA-like_dom"/>
</dbReference>
<keyword evidence="4" id="KW-1185">Reference proteome</keyword>
<accession>A0A4Q9KPM7</accession>
<dbReference type="AlphaFoldDB" id="A0A4Q9KPM7"/>
<feature type="transmembrane region" description="Helical" evidence="1">
    <location>
        <begin position="127"/>
        <end position="148"/>
    </location>
</feature>
<dbReference type="EMBL" id="SDMR01000001">
    <property type="protein sequence ID" value="TBT96464.1"/>
    <property type="molecule type" value="Genomic_DNA"/>
</dbReference>
<keyword evidence="3" id="KW-0482">Metalloprotease</keyword>
<evidence type="ECO:0000313" key="3">
    <source>
        <dbReference type="EMBL" id="TBT96464.1"/>
    </source>
</evidence>
<protein>
    <submittedName>
        <fullName evidence="3">CPBP family intramembrane metalloprotease</fullName>
    </submittedName>
</protein>
<keyword evidence="1" id="KW-0812">Transmembrane</keyword>
<feature type="transmembrane region" description="Helical" evidence="1">
    <location>
        <begin position="244"/>
        <end position="267"/>
    </location>
</feature>
<sequence length="270" mass="29661">MLAPVAALVPSPESDAVAGVRAPDLTKCRYGWEIALVLGVSLGQSAVYSILSLAEKLTRPIPIGQQTTTINNSVVPNRPWLDLSYQVAGIIFPMVPALLALYLLWLTGNRREIGFDLRRPGFDVTRGLLAAAVIGIPGLAFYYAARFIGINTNVQPANLAANWWTIPAYVGLAVMNGVLEEVVMLAYLFNRLRALNWQWWQIVVFSAVVRGAYHLYQGFGGGIGNVVMGLVFGYLYLRWRRVGPLVVAHVILDLVSFIGYALLAPYLPKF</sequence>
<proteinExistence type="predicted"/>
<dbReference type="OrthoDB" id="4453618at2"/>
<evidence type="ECO:0000256" key="1">
    <source>
        <dbReference type="SAM" id="Phobius"/>
    </source>
</evidence>
<dbReference type="GO" id="GO:0006508">
    <property type="term" value="P:proteolysis"/>
    <property type="evidence" value="ECO:0007669"/>
    <property type="project" value="UniProtKB-KW"/>
</dbReference>
<dbReference type="Pfam" id="PF02517">
    <property type="entry name" value="Rce1-like"/>
    <property type="match status" value="1"/>
</dbReference>
<feature type="domain" description="CAAX prenyl protease 2/Lysostaphin resistance protein A-like" evidence="2">
    <location>
        <begin position="163"/>
        <end position="254"/>
    </location>
</feature>
<dbReference type="GO" id="GO:0080120">
    <property type="term" value="P:CAAX-box protein maturation"/>
    <property type="evidence" value="ECO:0007669"/>
    <property type="project" value="UniProtKB-ARBA"/>
</dbReference>
<feature type="transmembrane region" description="Helical" evidence="1">
    <location>
        <begin position="83"/>
        <end position="106"/>
    </location>
</feature>
<evidence type="ECO:0000259" key="2">
    <source>
        <dbReference type="Pfam" id="PF02517"/>
    </source>
</evidence>
<dbReference type="GO" id="GO:0004175">
    <property type="term" value="F:endopeptidase activity"/>
    <property type="evidence" value="ECO:0007669"/>
    <property type="project" value="UniProtKB-ARBA"/>
</dbReference>
<comment type="caution">
    <text evidence="3">The sequence shown here is derived from an EMBL/GenBank/DDBJ whole genome shotgun (WGS) entry which is preliminary data.</text>
</comment>
<feature type="transmembrane region" description="Helical" evidence="1">
    <location>
        <begin position="196"/>
        <end position="213"/>
    </location>
</feature>
<keyword evidence="3" id="KW-0645">Protease</keyword>
<keyword evidence="1" id="KW-0472">Membrane</keyword>
<name>A0A4Q9KPM7_PROTD</name>
<dbReference type="Proteomes" id="UP000291933">
    <property type="component" value="Unassembled WGS sequence"/>
</dbReference>
<reference evidence="3 4" key="1">
    <citation type="submission" date="2019-01" db="EMBL/GenBank/DDBJ databases">
        <title>Lactibacter flavus gen. nov., sp. nov., a novel bacterium of the family Propionibacteriaceae isolated from raw milk and dairy products.</title>
        <authorList>
            <person name="Huptas C."/>
            <person name="Wenning M."/>
            <person name="Breitenwieser F."/>
            <person name="Doll E."/>
            <person name="Von Neubeck M."/>
            <person name="Busse H.-J."/>
            <person name="Scherer S."/>
        </authorList>
    </citation>
    <scope>NUCLEOTIDE SEQUENCE [LARGE SCALE GENOMIC DNA]</scope>
    <source>
        <strain evidence="3 4">DSM 22130</strain>
    </source>
</reference>
<keyword evidence="1" id="KW-1133">Transmembrane helix</keyword>
<gene>
    <name evidence="3" type="ORF">ET996_01635</name>
</gene>
<evidence type="ECO:0000313" key="4">
    <source>
        <dbReference type="Proteomes" id="UP000291933"/>
    </source>
</evidence>
<feature type="transmembrane region" description="Helical" evidence="1">
    <location>
        <begin position="168"/>
        <end position="189"/>
    </location>
</feature>